<gene>
    <name evidence="1" type="ORF">GT037_004770</name>
</gene>
<dbReference type="EMBL" id="JAAABM010000005">
    <property type="protein sequence ID" value="KAF7677911.1"/>
    <property type="molecule type" value="Genomic_DNA"/>
</dbReference>
<evidence type="ECO:0000313" key="2">
    <source>
        <dbReference type="Proteomes" id="UP000596902"/>
    </source>
</evidence>
<keyword evidence="2" id="KW-1185">Reference proteome</keyword>
<dbReference type="GeneID" id="62202995"/>
<proteinExistence type="predicted"/>
<evidence type="ECO:0000313" key="1">
    <source>
        <dbReference type="EMBL" id="KAF7677911.1"/>
    </source>
</evidence>
<protein>
    <submittedName>
        <fullName evidence="1">Uncharacterized protein</fullName>
    </submittedName>
</protein>
<organism evidence="1 2">
    <name type="scientific">Alternaria burnsii</name>
    <dbReference type="NCBI Taxonomy" id="1187904"/>
    <lineage>
        <taxon>Eukaryota</taxon>
        <taxon>Fungi</taxon>
        <taxon>Dikarya</taxon>
        <taxon>Ascomycota</taxon>
        <taxon>Pezizomycotina</taxon>
        <taxon>Dothideomycetes</taxon>
        <taxon>Pleosporomycetidae</taxon>
        <taxon>Pleosporales</taxon>
        <taxon>Pleosporineae</taxon>
        <taxon>Pleosporaceae</taxon>
        <taxon>Alternaria</taxon>
        <taxon>Alternaria sect. Alternaria</taxon>
    </lineage>
</organism>
<reference evidence="1" key="1">
    <citation type="submission" date="2020-01" db="EMBL/GenBank/DDBJ databases">
        <authorList>
            <person name="Feng Z.H.Z."/>
        </authorList>
    </citation>
    <scope>NUCLEOTIDE SEQUENCE</scope>
    <source>
        <strain evidence="1">CBS107.38</strain>
    </source>
</reference>
<dbReference type="Proteomes" id="UP000596902">
    <property type="component" value="Unassembled WGS sequence"/>
</dbReference>
<comment type="caution">
    <text evidence="1">The sequence shown here is derived from an EMBL/GenBank/DDBJ whole genome shotgun (WGS) entry which is preliminary data.</text>
</comment>
<dbReference type="RefSeq" id="XP_038788089.1">
    <property type="nucleotide sequence ID" value="XM_038929817.1"/>
</dbReference>
<name>A0A8H7B688_9PLEO</name>
<dbReference type="AlphaFoldDB" id="A0A8H7B688"/>
<reference evidence="1" key="2">
    <citation type="submission" date="2020-08" db="EMBL/GenBank/DDBJ databases">
        <title>Draft Genome Sequence of Cumin Blight Pathogen Alternaria burnsii.</title>
        <authorList>
            <person name="Feng Z."/>
        </authorList>
    </citation>
    <scope>NUCLEOTIDE SEQUENCE</scope>
    <source>
        <strain evidence="1">CBS107.38</strain>
    </source>
</reference>
<sequence>HGRSATQLAAPNLQAKDLHPPIQAQAPVIAHHVSVPDQPNFARPPTPVLCKNKSARIECVRRDVIHMQAYAPRNRNKPQNAPNQQIAPLSLPDSLYYRISQDCFICASGLVLRFQDGSSAKAPLRRLTVEAPRLDG</sequence>
<accession>A0A8H7B688</accession>
<feature type="non-terminal residue" evidence="1">
    <location>
        <position position="1"/>
    </location>
</feature>